<reference evidence="2 3" key="1">
    <citation type="submission" date="2023-02" db="EMBL/GenBank/DDBJ databases">
        <title>Genome sequence of Lentisphaera profundi SAORIC-696.</title>
        <authorList>
            <person name="Kim e."/>
            <person name="Cho J.-C."/>
            <person name="Choi A."/>
            <person name="Kang I."/>
        </authorList>
    </citation>
    <scope>NUCLEOTIDE SEQUENCE [LARGE SCALE GENOMIC DNA]</scope>
    <source>
        <strain evidence="2 3">SAORIC-696</strain>
    </source>
</reference>
<feature type="signal peptide" evidence="1">
    <location>
        <begin position="1"/>
        <end position="17"/>
    </location>
</feature>
<feature type="chain" id="PRO_5046526636" description="CBM-cenC domain-containing protein" evidence="1">
    <location>
        <begin position="18"/>
        <end position="173"/>
    </location>
</feature>
<protein>
    <recommendedName>
        <fullName evidence="4">CBM-cenC domain-containing protein</fullName>
    </recommendedName>
</protein>
<dbReference type="RefSeq" id="WP_274150738.1">
    <property type="nucleotide sequence ID" value="NZ_CP117811.1"/>
</dbReference>
<proteinExistence type="predicted"/>
<dbReference type="InterPro" id="IPR008979">
    <property type="entry name" value="Galactose-bd-like_sf"/>
</dbReference>
<keyword evidence="1" id="KW-0732">Signal</keyword>
<evidence type="ECO:0000313" key="3">
    <source>
        <dbReference type="Proteomes" id="UP001214250"/>
    </source>
</evidence>
<evidence type="ECO:0008006" key="4">
    <source>
        <dbReference type="Google" id="ProtNLM"/>
    </source>
</evidence>
<dbReference type="SUPFAM" id="SSF49785">
    <property type="entry name" value="Galactose-binding domain-like"/>
    <property type="match status" value="1"/>
</dbReference>
<gene>
    <name evidence="2" type="ORF">PQO03_01660</name>
</gene>
<dbReference type="EMBL" id="CP117811">
    <property type="protein sequence ID" value="WDE96673.1"/>
    <property type="molecule type" value="Genomic_DNA"/>
</dbReference>
<accession>A0ABY7VX74</accession>
<organism evidence="2 3">
    <name type="scientific">Lentisphaera profundi</name>
    <dbReference type="NCBI Taxonomy" id="1658616"/>
    <lineage>
        <taxon>Bacteria</taxon>
        <taxon>Pseudomonadati</taxon>
        <taxon>Lentisphaerota</taxon>
        <taxon>Lentisphaeria</taxon>
        <taxon>Lentisphaerales</taxon>
        <taxon>Lentisphaeraceae</taxon>
        <taxon>Lentisphaera</taxon>
    </lineage>
</organism>
<keyword evidence="3" id="KW-1185">Reference proteome</keyword>
<sequence>MKKLILLFILINLAASAQEILLDPQFKKKDKHWTLKKKPEFSKVKSKFSKNLFTIQTNHSSESFYLSLLTEIDIQAGETYELSISTLAKGEGELRFSCISRPQLNLYPKKIKVHRFVTIGITQKVNPKGTWENHSFTFTAKELLSREHRSYLSLQFGAFHGKVQIKDVHLTKL</sequence>
<evidence type="ECO:0000313" key="2">
    <source>
        <dbReference type="EMBL" id="WDE96673.1"/>
    </source>
</evidence>
<name>A0ABY7VX74_9BACT</name>
<dbReference type="Proteomes" id="UP001214250">
    <property type="component" value="Chromosome 1"/>
</dbReference>
<evidence type="ECO:0000256" key="1">
    <source>
        <dbReference type="SAM" id="SignalP"/>
    </source>
</evidence>
<dbReference type="Gene3D" id="2.60.120.260">
    <property type="entry name" value="Galactose-binding domain-like"/>
    <property type="match status" value="1"/>
</dbReference>